<organism evidence="2 3">
    <name type="scientific">Romanomermis culicivorax</name>
    <name type="common">Nematode worm</name>
    <dbReference type="NCBI Taxonomy" id="13658"/>
    <lineage>
        <taxon>Eukaryota</taxon>
        <taxon>Metazoa</taxon>
        <taxon>Ecdysozoa</taxon>
        <taxon>Nematoda</taxon>
        <taxon>Enoplea</taxon>
        <taxon>Dorylaimia</taxon>
        <taxon>Mermithida</taxon>
        <taxon>Mermithoidea</taxon>
        <taxon>Mermithidae</taxon>
        <taxon>Romanomermis</taxon>
    </lineage>
</organism>
<sequence length="142" mass="16047">MKDWRQKGNDDNDIYSREHRIAQVDSTPDCTQEPCQIGGKKSIKFFFFADWGGKAEPPYYTGMEMKLAEGLAIVDKRERCDFFVTAGDNIYPRGVKNSSDPRFQVTLGNGAGYGNNGNMKETIDGCFSHRQQNEENTRSACK</sequence>
<proteinExistence type="predicted"/>
<feature type="region of interest" description="Disordered" evidence="1">
    <location>
        <begin position="1"/>
        <end position="20"/>
    </location>
</feature>
<dbReference type="Gene3D" id="3.60.21.10">
    <property type="match status" value="1"/>
</dbReference>
<accession>A0A915J3S3</accession>
<keyword evidence="2" id="KW-1185">Reference proteome</keyword>
<dbReference type="InterPro" id="IPR029052">
    <property type="entry name" value="Metallo-depent_PP-like"/>
</dbReference>
<protein>
    <submittedName>
        <fullName evidence="3">Uncharacterized protein</fullName>
    </submittedName>
</protein>
<dbReference type="AlphaFoldDB" id="A0A915J3S3"/>
<dbReference type="SUPFAM" id="SSF56300">
    <property type="entry name" value="Metallo-dependent phosphatases"/>
    <property type="match status" value="1"/>
</dbReference>
<evidence type="ECO:0000313" key="3">
    <source>
        <dbReference type="WBParaSite" id="nRc.2.0.1.t20779-RA"/>
    </source>
</evidence>
<reference evidence="3" key="1">
    <citation type="submission" date="2022-11" db="UniProtKB">
        <authorList>
            <consortium name="WormBaseParasite"/>
        </authorList>
    </citation>
    <scope>IDENTIFICATION</scope>
</reference>
<evidence type="ECO:0000256" key="1">
    <source>
        <dbReference type="SAM" id="MobiDB-lite"/>
    </source>
</evidence>
<dbReference type="Proteomes" id="UP000887565">
    <property type="component" value="Unplaced"/>
</dbReference>
<name>A0A915J3S3_ROMCU</name>
<dbReference type="WBParaSite" id="nRc.2.0.1.t20779-RA">
    <property type="protein sequence ID" value="nRc.2.0.1.t20779-RA"/>
    <property type="gene ID" value="nRc.2.0.1.g20779"/>
</dbReference>
<evidence type="ECO:0000313" key="2">
    <source>
        <dbReference type="Proteomes" id="UP000887565"/>
    </source>
</evidence>